<proteinExistence type="predicted"/>
<dbReference type="InterPro" id="IPR003749">
    <property type="entry name" value="ThiS/MoaD-like"/>
</dbReference>
<dbReference type="RefSeq" id="WP_092481560.1">
    <property type="nucleotide sequence ID" value="NZ_FOYM01000001.1"/>
</dbReference>
<evidence type="ECO:0000313" key="2">
    <source>
        <dbReference type="Proteomes" id="UP000199584"/>
    </source>
</evidence>
<gene>
    <name evidence="1" type="ORF">SAMN05660706_101164</name>
</gene>
<dbReference type="CDD" id="cd00565">
    <property type="entry name" value="Ubl_ThiS"/>
    <property type="match status" value="1"/>
</dbReference>
<dbReference type="InterPro" id="IPR016155">
    <property type="entry name" value="Mopterin_synth/thiamin_S_b"/>
</dbReference>
<dbReference type="NCBIfam" id="TIGR01683">
    <property type="entry name" value="thiS"/>
    <property type="match status" value="1"/>
</dbReference>
<dbReference type="PANTHER" id="PTHR34472">
    <property type="entry name" value="SULFUR CARRIER PROTEIN THIS"/>
    <property type="match status" value="1"/>
</dbReference>
<dbReference type="EMBL" id="FOYM01000001">
    <property type="protein sequence ID" value="SFQ95279.1"/>
    <property type="molecule type" value="Genomic_DNA"/>
</dbReference>
<name>A0A1I6CQ89_9FIRM</name>
<dbReference type="Proteomes" id="UP000199584">
    <property type="component" value="Unassembled WGS sequence"/>
</dbReference>
<dbReference type="Pfam" id="PF02597">
    <property type="entry name" value="ThiS"/>
    <property type="match status" value="1"/>
</dbReference>
<organism evidence="1 2">
    <name type="scientific">Desulfoscipio geothermicus DSM 3669</name>
    <dbReference type="NCBI Taxonomy" id="1121426"/>
    <lineage>
        <taxon>Bacteria</taxon>
        <taxon>Bacillati</taxon>
        <taxon>Bacillota</taxon>
        <taxon>Clostridia</taxon>
        <taxon>Eubacteriales</taxon>
        <taxon>Desulfallaceae</taxon>
        <taxon>Desulfoscipio</taxon>
    </lineage>
</organism>
<sequence>MKIFLNGKIADFVEGSSIADLVVLKKLNSNYVIVEYNNQIVQKDSWPEIQLKNEDKIEIFQLVGGG</sequence>
<accession>A0A1I6CQ89</accession>
<dbReference type="STRING" id="39060.SAMN05660706_101164"/>
<protein>
    <submittedName>
        <fullName evidence="1">Sulfur carrier protein</fullName>
    </submittedName>
</protein>
<dbReference type="InterPro" id="IPR012675">
    <property type="entry name" value="Beta-grasp_dom_sf"/>
</dbReference>
<keyword evidence="2" id="KW-1185">Reference proteome</keyword>
<dbReference type="OrthoDB" id="9810692at2"/>
<dbReference type="InterPro" id="IPR010035">
    <property type="entry name" value="Thi_S"/>
</dbReference>
<evidence type="ECO:0000313" key="1">
    <source>
        <dbReference type="EMBL" id="SFQ95279.1"/>
    </source>
</evidence>
<dbReference type="PANTHER" id="PTHR34472:SF1">
    <property type="entry name" value="SULFUR CARRIER PROTEIN THIS"/>
    <property type="match status" value="1"/>
</dbReference>
<dbReference type="AlphaFoldDB" id="A0A1I6CQ89"/>
<dbReference type="Gene3D" id="3.10.20.30">
    <property type="match status" value="1"/>
</dbReference>
<reference evidence="2" key="1">
    <citation type="submission" date="2016-10" db="EMBL/GenBank/DDBJ databases">
        <authorList>
            <person name="Varghese N."/>
            <person name="Submissions S."/>
        </authorList>
    </citation>
    <scope>NUCLEOTIDE SEQUENCE [LARGE SCALE GENOMIC DNA]</scope>
    <source>
        <strain evidence="2">DSM 3669</strain>
    </source>
</reference>
<dbReference type="SUPFAM" id="SSF54285">
    <property type="entry name" value="MoaD/ThiS"/>
    <property type="match status" value="1"/>
</dbReference>